<dbReference type="HAMAP" id="MF_01452">
    <property type="entry name" value="AddB_type1"/>
    <property type="match status" value="1"/>
</dbReference>
<comment type="subunit">
    <text evidence="14">Heterodimer of AddA and AddB.</text>
</comment>
<dbReference type="Pfam" id="PF21445">
    <property type="entry name" value="ADDB_N"/>
    <property type="match status" value="1"/>
</dbReference>
<dbReference type="GO" id="GO:0046872">
    <property type="term" value="F:metal ion binding"/>
    <property type="evidence" value="ECO:0007669"/>
    <property type="project" value="UniProtKB-KW"/>
</dbReference>
<dbReference type="GO" id="GO:0005524">
    <property type="term" value="F:ATP binding"/>
    <property type="evidence" value="ECO:0007669"/>
    <property type="project" value="UniProtKB-UniRule"/>
</dbReference>
<evidence type="ECO:0000256" key="12">
    <source>
        <dbReference type="ARBA" id="ARBA00023125"/>
    </source>
</evidence>
<dbReference type="InterPro" id="IPR038726">
    <property type="entry name" value="PDDEXK_AddAB-type"/>
</dbReference>
<dbReference type="SUPFAM" id="SSF52540">
    <property type="entry name" value="P-loop containing nucleoside triphosphate hydrolases"/>
    <property type="match status" value="1"/>
</dbReference>
<feature type="binding site" evidence="14">
    <location>
        <position position="803"/>
    </location>
    <ligand>
        <name>[4Fe-4S] cluster</name>
        <dbReference type="ChEBI" id="CHEBI:49883"/>
    </ligand>
</feature>
<dbReference type="EMBL" id="RAPK01000011">
    <property type="protein sequence ID" value="RKD69769.1"/>
    <property type="molecule type" value="Genomic_DNA"/>
</dbReference>
<dbReference type="InterPro" id="IPR049035">
    <property type="entry name" value="ADDB_N"/>
</dbReference>
<evidence type="ECO:0000259" key="15">
    <source>
        <dbReference type="PROSITE" id="PS51217"/>
    </source>
</evidence>
<evidence type="ECO:0000256" key="8">
    <source>
        <dbReference type="ARBA" id="ARBA00022839"/>
    </source>
</evidence>
<comment type="function">
    <text evidence="14">The heterodimer acts as both an ATP-dependent DNA helicase and an ATP-dependent, dual-direction single-stranded exonuclease. Recognizes the chi site generating a DNA molecule suitable for the initiation of homologous recombination. The AddB subunit has 5' -&gt; 3' nuclease activity but not helicase activity.</text>
</comment>
<keyword evidence="4 14" id="KW-0547">Nucleotide-binding</keyword>
<feature type="binding site" evidence="14">
    <location>
        <position position="1131"/>
    </location>
    <ligand>
        <name>[4Fe-4S] cluster</name>
        <dbReference type="ChEBI" id="CHEBI:49883"/>
    </ligand>
</feature>
<organism evidence="16 17">
    <name type="scientific">Sinobaca qinghaiensis</name>
    <dbReference type="NCBI Taxonomy" id="342944"/>
    <lineage>
        <taxon>Bacteria</taxon>
        <taxon>Bacillati</taxon>
        <taxon>Bacillota</taxon>
        <taxon>Bacilli</taxon>
        <taxon>Bacillales</taxon>
        <taxon>Sporolactobacillaceae</taxon>
        <taxon>Sinobaca</taxon>
    </lineage>
</organism>
<dbReference type="GO" id="GO:0051539">
    <property type="term" value="F:4 iron, 4 sulfur cluster binding"/>
    <property type="evidence" value="ECO:0007669"/>
    <property type="project" value="UniProtKB-KW"/>
</dbReference>
<dbReference type="InterPro" id="IPR027417">
    <property type="entry name" value="P-loop_NTPase"/>
</dbReference>
<feature type="binding site" evidence="14">
    <location>
        <position position="1122"/>
    </location>
    <ligand>
        <name>[4Fe-4S] cluster</name>
        <dbReference type="ChEBI" id="CHEBI:49883"/>
    </ligand>
</feature>
<keyword evidence="6 14" id="KW-0378">Hydrolase</keyword>
<comment type="similarity">
    <text evidence="14">Belongs to the helicase family. AddB/RexB type 1 subfamily.</text>
</comment>
<gene>
    <name evidence="14" type="primary">addB</name>
    <name evidence="16" type="ORF">ATL39_3196</name>
</gene>
<keyword evidence="3 14" id="KW-0479">Metal-binding</keyword>
<dbReference type="GO" id="GO:0003690">
    <property type="term" value="F:double-stranded DNA binding"/>
    <property type="evidence" value="ECO:0007669"/>
    <property type="project" value="UniProtKB-UniRule"/>
</dbReference>
<dbReference type="InterPro" id="IPR011604">
    <property type="entry name" value="PDDEXK-like_dom_sf"/>
</dbReference>
<dbReference type="PANTHER" id="PTHR30591:SF1">
    <property type="entry name" value="RECBCD ENZYME SUBUNIT RECC"/>
    <property type="match status" value="1"/>
</dbReference>
<evidence type="ECO:0000313" key="16">
    <source>
        <dbReference type="EMBL" id="RKD69769.1"/>
    </source>
</evidence>
<sequence length="1170" mass="135477">MTVHYFIGRTGTGKTETMHDDIIRQSKEDPSGQPIILLVPDQMTFISEQKLIKKHTIGLQRAQVYSFPRLARRILQEQGGLTHTFLQKQGMHVLLRKVMEEHKSDFKLFTKSSDTPGFIENMDTMLKEFQRYNVEPGHINEIKEKTEQKTVQTANDKILSDKLSDILLLWEKMESEMEGRFIGLEDYLPMLRDKLPYSNMLEGCRIYLDGFHSFTPQEMEILLMLVNKAEQTTIALTMDQAHIQQDTHALDLFKETADTFHLLQQMSADKEQHVRLFEAEEDKDERHEDLRHLEANFEKRPIHVRNQSPNVQMWSPANKRVEVDHTARTILEKVKEDGYRFKDIAVMARSIGDYDDLLQTSFRDHGIPLFTDQTKKMEHHPVLEFLRSVLEWLTESWRYEAVFRAVKTDMLFPAADDWEACRKNMDRLENYVLAYGIKEKHWKSKDKWSFTRFRTSAGEDYERSRTEEQIEQLINEQKELLKERILPLEKRLKKGTTVEDYTAALYRFMEELNIPEKLEKLRDIALEHGDLTKAGEHEQVWGELIELFDQIVEVAGDEKMSMTRYRKLLEAGLESLLFRLVPPAIDQVSAADMERSRLEDVKLLFVLGVNEGVLPSTMDEDGILGDEDRRWFEESGVSLAHTSSQKLLNESFLVYRALSLPSRELYISYPLANEKGEAQQPSILISQLKNMLPGIKEEFIFAEPQEFESEAQEAAFVHSSRRTLSQLIYQLQRWKSGESISDLWWGVYNWYVQSPEAHPDFVKGMQSIFYKNKAYPLTEQMSTQLYGTSLKASVSRVEQFEKCAFAHFASYGLRLKERDTYTLEAPDIGQFFHAALKDITEAIQREGKEWKDISEQDCREKAAHAVEQLAPKVQREILSSSAKHAFVQKKLQETITRASLVMRRQSIQSAFSPIALEVAFGEHQDLPPMTFTLENGTKMEIAGRIDRVDRAEGSEGVLLRVIDYKSSVKDIRLSEVYFGLALQMLVYLDIVMTYAEEWIGEKADPAGILYFHIHDPFVSVMDESAEDIEERLFKEYKMKGLIADNEESVRLMDTDLKEGHSTTIPARMKKNGELSKTGSTISRENFQAVHQFIQQKLLDAGERIMHGAVEINPYKIGNDTACTFCSFRPVCQFDQQFEANHFRVLKADNETIKKELLGEGEPPDEKNKKD</sequence>
<dbReference type="NCBIfam" id="TIGR02773">
    <property type="entry name" value="addB_Gpos"/>
    <property type="match status" value="1"/>
</dbReference>
<evidence type="ECO:0000256" key="5">
    <source>
        <dbReference type="ARBA" id="ARBA00022763"/>
    </source>
</evidence>
<feature type="domain" description="UvrD-like helicase C-terminal" evidence="15">
    <location>
        <begin position="280"/>
        <end position="559"/>
    </location>
</feature>
<comment type="caution">
    <text evidence="16">The sequence shown here is derived from an EMBL/GenBank/DDBJ whole genome shotgun (WGS) entry which is preliminary data.</text>
</comment>
<evidence type="ECO:0000256" key="7">
    <source>
        <dbReference type="ARBA" id="ARBA00022806"/>
    </source>
</evidence>
<dbReference type="Pfam" id="PF12705">
    <property type="entry name" value="PDDEXK_1"/>
    <property type="match status" value="1"/>
</dbReference>
<dbReference type="GO" id="GO:0000724">
    <property type="term" value="P:double-strand break repair via homologous recombination"/>
    <property type="evidence" value="ECO:0007669"/>
    <property type="project" value="UniProtKB-UniRule"/>
</dbReference>
<evidence type="ECO:0000256" key="10">
    <source>
        <dbReference type="ARBA" id="ARBA00023004"/>
    </source>
</evidence>
<protein>
    <recommendedName>
        <fullName evidence="14">ATP-dependent helicase/deoxyribonuclease subunit B</fullName>
        <ecNumber evidence="14">3.1.-.-</ecNumber>
    </recommendedName>
    <alternativeName>
        <fullName evidence="14">ATP-dependent helicase/nuclease subunit AddB</fullName>
    </alternativeName>
</protein>
<keyword evidence="8 14" id="KW-0269">Exonuclease</keyword>
<evidence type="ECO:0000256" key="14">
    <source>
        <dbReference type="HAMAP-Rule" id="MF_01452"/>
    </source>
</evidence>
<evidence type="ECO:0000256" key="9">
    <source>
        <dbReference type="ARBA" id="ARBA00022840"/>
    </source>
</evidence>
<keyword evidence="10 14" id="KW-0408">Iron</keyword>
<keyword evidence="1 14" id="KW-0004">4Fe-4S</keyword>
<keyword evidence="17" id="KW-1185">Reference proteome</keyword>
<dbReference type="InterPro" id="IPR014017">
    <property type="entry name" value="DNA_helicase_UvrD-like_C"/>
</dbReference>
<keyword evidence="7 14" id="KW-0347">Helicase</keyword>
<keyword evidence="12 14" id="KW-0238">DNA-binding</keyword>
<keyword evidence="9 14" id="KW-0067">ATP-binding</keyword>
<comment type="cofactor">
    <cofactor evidence="14">
        <name>[4Fe-4S] cluster</name>
        <dbReference type="ChEBI" id="CHEBI:49883"/>
    </cofactor>
    <text evidence="14">Binds 1 [4Fe-4S] cluster.</text>
</comment>
<accession>A0A419UXB0</accession>
<dbReference type="InterPro" id="IPR014140">
    <property type="entry name" value="DNA_helicase_suAddB"/>
</dbReference>
<proteinExistence type="inferred from homology"/>
<keyword evidence="2 14" id="KW-0540">Nuclease</keyword>
<evidence type="ECO:0000256" key="13">
    <source>
        <dbReference type="ARBA" id="ARBA00023204"/>
    </source>
</evidence>
<dbReference type="PROSITE" id="PS51217">
    <property type="entry name" value="UVRD_HELICASE_CTER"/>
    <property type="match status" value="1"/>
</dbReference>
<evidence type="ECO:0000256" key="4">
    <source>
        <dbReference type="ARBA" id="ARBA00022741"/>
    </source>
</evidence>
<comment type="cofactor">
    <cofactor evidence="14">
        <name>Mg(2+)</name>
        <dbReference type="ChEBI" id="CHEBI:18420"/>
    </cofactor>
</comment>
<evidence type="ECO:0000256" key="1">
    <source>
        <dbReference type="ARBA" id="ARBA00022485"/>
    </source>
</evidence>
<comment type="miscellaneous">
    <text evidence="14">Despite having conserved helicase domains, this subunit does not have helicase activity.</text>
</comment>
<dbReference type="GO" id="GO:0008409">
    <property type="term" value="F:5'-3' exonuclease activity"/>
    <property type="evidence" value="ECO:0007669"/>
    <property type="project" value="UniProtKB-UniRule"/>
</dbReference>
<dbReference type="GO" id="GO:0004386">
    <property type="term" value="F:helicase activity"/>
    <property type="evidence" value="ECO:0007669"/>
    <property type="project" value="UniProtKB-KW"/>
</dbReference>
<evidence type="ECO:0000256" key="2">
    <source>
        <dbReference type="ARBA" id="ARBA00022722"/>
    </source>
</evidence>
<feature type="binding site" evidence="14">
    <location>
        <position position="1125"/>
    </location>
    <ligand>
        <name>[4Fe-4S] cluster</name>
        <dbReference type="ChEBI" id="CHEBI:49883"/>
    </ligand>
</feature>
<dbReference type="AlphaFoldDB" id="A0A419UXB0"/>
<dbReference type="Gene3D" id="3.90.320.10">
    <property type="match status" value="1"/>
</dbReference>
<evidence type="ECO:0000313" key="17">
    <source>
        <dbReference type="Proteomes" id="UP000285120"/>
    </source>
</evidence>
<dbReference type="Gene3D" id="3.40.50.300">
    <property type="entry name" value="P-loop containing nucleotide triphosphate hydrolases"/>
    <property type="match status" value="4"/>
</dbReference>
<keyword evidence="11 14" id="KW-0411">Iron-sulfur</keyword>
<keyword evidence="5 14" id="KW-0227">DNA damage</keyword>
<dbReference type="OrthoDB" id="9758506at2"/>
<dbReference type="PANTHER" id="PTHR30591">
    <property type="entry name" value="RECBCD ENZYME SUBUNIT RECC"/>
    <property type="match status" value="1"/>
</dbReference>
<evidence type="ECO:0000256" key="3">
    <source>
        <dbReference type="ARBA" id="ARBA00022723"/>
    </source>
</evidence>
<dbReference type="EC" id="3.1.-.-" evidence="14"/>
<keyword evidence="13 14" id="KW-0234">DNA repair</keyword>
<dbReference type="Proteomes" id="UP000285120">
    <property type="component" value="Unassembled WGS sequence"/>
</dbReference>
<dbReference type="Gene3D" id="6.10.140.1030">
    <property type="match status" value="1"/>
</dbReference>
<name>A0A419UXB0_9BACL</name>
<evidence type="ECO:0000256" key="6">
    <source>
        <dbReference type="ARBA" id="ARBA00022801"/>
    </source>
</evidence>
<dbReference type="RefSeq" id="WP_120194323.1">
    <property type="nucleotide sequence ID" value="NZ_RAPK01000011.1"/>
</dbReference>
<reference evidence="16 17" key="1">
    <citation type="submission" date="2018-09" db="EMBL/GenBank/DDBJ databases">
        <title>Genomic Encyclopedia of Archaeal and Bacterial Type Strains, Phase II (KMG-II): from individual species to whole genera.</title>
        <authorList>
            <person name="Goeker M."/>
        </authorList>
    </citation>
    <scope>NUCLEOTIDE SEQUENCE [LARGE SCALE GENOMIC DNA]</scope>
    <source>
        <strain evidence="16 17">DSM 17008</strain>
    </source>
</reference>
<evidence type="ECO:0000256" key="11">
    <source>
        <dbReference type="ARBA" id="ARBA00023014"/>
    </source>
</evidence>